<dbReference type="Pfam" id="PF01098">
    <property type="entry name" value="FTSW_RODA_SPOVE"/>
    <property type="match status" value="1"/>
</dbReference>
<evidence type="ECO:0000256" key="6">
    <source>
        <dbReference type="ARBA" id="ARBA00022679"/>
    </source>
</evidence>
<evidence type="ECO:0000256" key="18">
    <source>
        <dbReference type="ARBA" id="ARBA00041418"/>
    </source>
</evidence>
<evidence type="ECO:0000256" key="21">
    <source>
        <dbReference type="ARBA" id="ARBA00049966"/>
    </source>
</evidence>
<keyword evidence="8" id="KW-0133">Cell shape</keyword>
<comment type="subcellular location">
    <subcellularLocation>
        <location evidence="1">Cell membrane</location>
        <topology evidence="1">Multi-pass membrane protein</topology>
    </subcellularLocation>
</comment>
<keyword evidence="11 22" id="KW-0472">Membrane</keyword>
<evidence type="ECO:0000256" key="8">
    <source>
        <dbReference type="ARBA" id="ARBA00022960"/>
    </source>
</evidence>
<feature type="transmembrane region" description="Helical" evidence="22">
    <location>
        <begin position="144"/>
        <end position="163"/>
    </location>
</feature>
<dbReference type="EMBL" id="LTDM01000001">
    <property type="protein sequence ID" value="OLS03882.1"/>
    <property type="molecule type" value="Genomic_DNA"/>
</dbReference>
<dbReference type="GO" id="GO:0051301">
    <property type="term" value="P:cell division"/>
    <property type="evidence" value="ECO:0007669"/>
    <property type="project" value="UniProtKB-KW"/>
</dbReference>
<sequence>MNRVKKKSNKKAVDFMLLIAITMLVFIGIIMVFSASWPVGMSEENDGYYFLKRQIIWSAMGFLGLFIAMNFDYRKLKKWAPYIFFLSIILGLLVFTPMGAEIKGARRWLDIGPIRIMPSDAIKFGSVVFFAKFLANKRENIDTVFQGTLPALIYIGLACGVIIQEDLGTGGTIAITMMAMFFVGGMNILHMAPLGVGAAGVFYLAINDPDSSYRLARITAFIDPFADKLDTGWQLVQSLYSLGSGGVFGLGLGKSRQKFFYLSEAYNDFIFAIIGEELGLVGTVIVILLFLIVIWRGIIIALKTEDLFGCFLATGITALIAVQSLIHIAVVTSSMPTTGITLPFVSYGGTSLVMFMTLVGILLNISRNVNFERS</sequence>
<dbReference type="AlphaFoldDB" id="A0A1U7M989"/>
<dbReference type="PANTHER" id="PTHR30474:SF2">
    <property type="entry name" value="PEPTIDOGLYCAN GLYCOSYLTRANSFERASE FTSW-RELATED"/>
    <property type="match status" value="1"/>
</dbReference>
<dbReference type="RefSeq" id="WP_075723990.1">
    <property type="nucleotide sequence ID" value="NZ_LTDM01000001.1"/>
</dbReference>
<dbReference type="GO" id="GO:0015648">
    <property type="term" value="F:lipid-linked peptidoglycan transporter activity"/>
    <property type="evidence" value="ECO:0007669"/>
    <property type="project" value="TreeGrafter"/>
</dbReference>
<reference evidence="23 24" key="1">
    <citation type="submission" date="2016-02" db="EMBL/GenBank/DDBJ databases">
        <title>Genome sequence of Tissierella creatinophila DSM 6911.</title>
        <authorList>
            <person name="Poehlein A."/>
            <person name="Daniel R."/>
        </authorList>
    </citation>
    <scope>NUCLEOTIDE SEQUENCE [LARGE SCALE GENOMIC DNA]</scope>
    <source>
        <strain evidence="23 24">DSM 6911</strain>
    </source>
</reference>
<keyword evidence="24" id="KW-1185">Reference proteome</keyword>
<evidence type="ECO:0000256" key="10">
    <source>
        <dbReference type="ARBA" id="ARBA00022989"/>
    </source>
</evidence>
<evidence type="ECO:0000256" key="12">
    <source>
        <dbReference type="ARBA" id="ARBA00023306"/>
    </source>
</evidence>
<dbReference type="GO" id="GO:0009252">
    <property type="term" value="P:peptidoglycan biosynthetic process"/>
    <property type="evidence" value="ECO:0007669"/>
    <property type="project" value="UniProtKB-KW"/>
</dbReference>
<comment type="function">
    <text evidence="21">Peptidoglycan polymerase that is essential for cell division.</text>
</comment>
<evidence type="ECO:0000313" key="24">
    <source>
        <dbReference type="Proteomes" id="UP000186112"/>
    </source>
</evidence>
<comment type="caution">
    <text evidence="23">The sequence shown here is derived from an EMBL/GenBank/DDBJ whole genome shotgun (WGS) entry which is preliminary data.</text>
</comment>
<evidence type="ECO:0000256" key="13">
    <source>
        <dbReference type="ARBA" id="ARBA00023316"/>
    </source>
</evidence>
<organism evidence="23 24">
    <name type="scientific">Tissierella creatinophila DSM 6911</name>
    <dbReference type="NCBI Taxonomy" id="1123403"/>
    <lineage>
        <taxon>Bacteria</taxon>
        <taxon>Bacillati</taxon>
        <taxon>Bacillota</taxon>
        <taxon>Tissierellia</taxon>
        <taxon>Tissierellales</taxon>
        <taxon>Tissierellaceae</taxon>
        <taxon>Tissierella</taxon>
    </lineage>
</organism>
<gene>
    <name evidence="23" type="primary">ftsW_1</name>
    <name evidence="23" type="ORF">TICRE_00090</name>
</gene>
<keyword evidence="13" id="KW-0961">Cell wall biogenesis/degradation</keyword>
<dbReference type="GO" id="GO:0032153">
    <property type="term" value="C:cell division site"/>
    <property type="evidence" value="ECO:0007669"/>
    <property type="project" value="TreeGrafter"/>
</dbReference>
<evidence type="ECO:0000256" key="19">
    <source>
        <dbReference type="ARBA" id="ARBA00044770"/>
    </source>
</evidence>
<dbReference type="InterPro" id="IPR013437">
    <property type="entry name" value="FtsW"/>
</dbReference>
<dbReference type="EC" id="2.4.99.28" evidence="19"/>
<comment type="catalytic activity">
    <reaction evidence="20">
        <text>[GlcNAc-(1-&gt;4)-Mur2Ac(oyl-L-Ala-gamma-D-Glu-L-Lys-D-Ala-D-Ala)](n)-di-trans,octa-cis-undecaprenyl diphosphate + beta-D-GlcNAc-(1-&gt;4)-Mur2Ac(oyl-L-Ala-gamma-D-Glu-L-Lys-D-Ala-D-Ala)-di-trans,octa-cis-undecaprenyl diphosphate = [GlcNAc-(1-&gt;4)-Mur2Ac(oyl-L-Ala-gamma-D-Glu-L-Lys-D-Ala-D-Ala)](n+1)-di-trans,octa-cis-undecaprenyl diphosphate + di-trans,octa-cis-undecaprenyl diphosphate + H(+)</text>
        <dbReference type="Rhea" id="RHEA:23708"/>
        <dbReference type="Rhea" id="RHEA-COMP:9602"/>
        <dbReference type="Rhea" id="RHEA-COMP:9603"/>
        <dbReference type="ChEBI" id="CHEBI:15378"/>
        <dbReference type="ChEBI" id="CHEBI:58405"/>
        <dbReference type="ChEBI" id="CHEBI:60033"/>
        <dbReference type="ChEBI" id="CHEBI:78435"/>
        <dbReference type="EC" id="2.4.99.28"/>
    </reaction>
</comment>
<evidence type="ECO:0000313" key="23">
    <source>
        <dbReference type="EMBL" id="OLS03882.1"/>
    </source>
</evidence>
<feature type="transmembrane region" description="Helical" evidence="22">
    <location>
        <begin position="55"/>
        <end position="73"/>
    </location>
</feature>
<evidence type="ECO:0000256" key="16">
    <source>
        <dbReference type="ARBA" id="ARBA00038053"/>
    </source>
</evidence>
<dbReference type="GO" id="GO:0005886">
    <property type="term" value="C:plasma membrane"/>
    <property type="evidence" value="ECO:0007669"/>
    <property type="project" value="UniProtKB-SubCell"/>
</dbReference>
<feature type="transmembrane region" description="Helical" evidence="22">
    <location>
        <begin position="307"/>
        <end position="332"/>
    </location>
</feature>
<dbReference type="NCBIfam" id="TIGR02614">
    <property type="entry name" value="ftsW"/>
    <property type="match status" value="1"/>
</dbReference>
<feature type="transmembrane region" description="Helical" evidence="22">
    <location>
        <begin position="80"/>
        <end position="100"/>
    </location>
</feature>
<evidence type="ECO:0000256" key="2">
    <source>
        <dbReference type="ARBA" id="ARBA00004752"/>
    </source>
</evidence>
<name>A0A1U7M989_TISCR</name>
<evidence type="ECO:0000256" key="1">
    <source>
        <dbReference type="ARBA" id="ARBA00004651"/>
    </source>
</evidence>
<dbReference type="InterPro" id="IPR001182">
    <property type="entry name" value="FtsW/RodA"/>
</dbReference>
<keyword evidence="4" id="KW-0132">Cell division</keyword>
<evidence type="ECO:0000256" key="20">
    <source>
        <dbReference type="ARBA" id="ARBA00049902"/>
    </source>
</evidence>
<dbReference type="GO" id="GO:0008955">
    <property type="term" value="F:peptidoglycan glycosyltransferase activity"/>
    <property type="evidence" value="ECO:0007669"/>
    <property type="project" value="UniProtKB-EC"/>
</dbReference>
<keyword evidence="5" id="KW-0328">Glycosyltransferase</keyword>
<feature type="transmembrane region" description="Helical" evidence="22">
    <location>
        <begin position="12"/>
        <end position="35"/>
    </location>
</feature>
<keyword evidence="3" id="KW-1003">Cell membrane</keyword>
<evidence type="ECO:0000256" key="22">
    <source>
        <dbReference type="SAM" id="Phobius"/>
    </source>
</evidence>
<keyword evidence="10 22" id="KW-1133">Transmembrane helix</keyword>
<evidence type="ECO:0000256" key="3">
    <source>
        <dbReference type="ARBA" id="ARBA00022475"/>
    </source>
</evidence>
<evidence type="ECO:0000256" key="9">
    <source>
        <dbReference type="ARBA" id="ARBA00022984"/>
    </source>
</evidence>
<evidence type="ECO:0000256" key="11">
    <source>
        <dbReference type="ARBA" id="ARBA00023136"/>
    </source>
</evidence>
<keyword evidence="12" id="KW-0131">Cell cycle</keyword>
<evidence type="ECO:0000256" key="4">
    <source>
        <dbReference type="ARBA" id="ARBA00022618"/>
    </source>
</evidence>
<evidence type="ECO:0000256" key="7">
    <source>
        <dbReference type="ARBA" id="ARBA00022692"/>
    </source>
</evidence>
<dbReference type="OrthoDB" id="9812661at2"/>
<feature type="transmembrane region" description="Helical" evidence="22">
    <location>
        <begin position="269"/>
        <end position="295"/>
    </location>
</feature>
<feature type="transmembrane region" description="Helical" evidence="22">
    <location>
        <begin position="344"/>
        <end position="365"/>
    </location>
</feature>
<evidence type="ECO:0000256" key="5">
    <source>
        <dbReference type="ARBA" id="ARBA00022676"/>
    </source>
</evidence>
<dbReference type="Proteomes" id="UP000186112">
    <property type="component" value="Unassembled WGS sequence"/>
</dbReference>
<keyword evidence="6" id="KW-0808">Transferase</keyword>
<accession>A0A1U7M989</accession>
<evidence type="ECO:0000256" key="15">
    <source>
        <dbReference type="ARBA" id="ARBA00033270"/>
    </source>
</evidence>
<comment type="pathway">
    <text evidence="2">Cell wall biogenesis; peptidoglycan biosynthesis.</text>
</comment>
<comment type="similarity">
    <text evidence="16">Belongs to the SEDS family. FtsW subfamily.</text>
</comment>
<protein>
    <recommendedName>
        <fullName evidence="17">Probable peptidoglycan glycosyltransferase FtsW</fullName>
        <ecNumber evidence="19">2.4.99.28</ecNumber>
    </recommendedName>
    <alternativeName>
        <fullName evidence="18">Cell division protein FtsW</fullName>
    </alternativeName>
    <alternativeName>
        <fullName evidence="15">Cell wall polymerase</fullName>
    </alternativeName>
    <alternativeName>
        <fullName evidence="14">Peptidoglycan polymerase</fullName>
    </alternativeName>
</protein>
<dbReference type="GO" id="GO:0008360">
    <property type="term" value="P:regulation of cell shape"/>
    <property type="evidence" value="ECO:0007669"/>
    <property type="project" value="UniProtKB-KW"/>
</dbReference>
<dbReference type="PANTHER" id="PTHR30474">
    <property type="entry name" value="CELL CYCLE PROTEIN"/>
    <property type="match status" value="1"/>
</dbReference>
<keyword evidence="9" id="KW-0573">Peptidoglycan synthesis</keyword>
<feature type="transmembrane region" description="Helical" evidence="22">
    <location>
        <begin position="175"/>
        <end position="206"/>
    </location>
</feature>
<dbReference type="GO" id="GO:0071555">
    <property type="term" value="P:cell wall organization"/>
    <property type="evidence" value="ECO:0007669"/>
    <property type="project" value="UniProtKB-KW"/>
</dbReference>
<evidence type="ECO:0000256" key="14">
    <source>
        <dbReference type="ARBA" id="ARBA00032370"/>
    </source>
</evidence>
<keyword evidence="7 22" id="KW-0812">Transmembrane</keyword>
<proteinExistence type="inferred from homology"/>
<evidence type="ECO:0000256" key="17">
    <source>
        <dbReference type="ARBA" id="ARBA00041185"/>
    </source>
</evidence>